<dbReference type="SUPFAM" id="SSF56801">
    <property type="entry name" value="Acetyl-CoA synthetase-like"/>
    <property type="match status" value="1"/>
</dbReference>
<dbReference type="AlphaFoldDB" id="A0A3S0VW44"/>
<dbReference type="Pfam" id="PF00501">
    <property type="entry name" value="AMP-binding"/>
    <property type="match status" value="1"/>
</dbReference>
<accession>A0A3S0VW44</accession>
<dbReference type="PROSITE" id="PS00455">
    <property type="entry name" value="AMP_BINDING"/>
    <property type="match status" value="1"/>
</dbReference>
<dbReference type="Pfam" id="PF13193">
    <property type="entry name" value="AMP-binding_C"/>
    <property type="match status" value="1"/>
</dbReference>
<dbReference type="GO" id="GO:0005524">
    <property type="term" value="F:ATP binding"/>
    <property type="evidence" value="ECO:0007669"/>
    <property type="project" value="UniProtKB-KW"/>
</dbReference>
<dbReference type="OrthoDB" id="9803968at2"/>
<organism evidence="7 8">
    <name type="scientific">Labedella endophytica</name>
    <dbReference type="NCBI Taxonomy" id="1523160"/>
    <lineage>
        <taxon>Bacteria</taxon>
        <taxon>Bacillati</taxon>
        <taxon>Actinomycetota</taxon>
        <taxon>Actinomycetes</taxon>
        <taxon>Micrococcales</taxon>
        <taxon>Microbacteriaceae</taxon>
        <taxon>Labedella</taxon>
    </lineage>
</organism>
<gene>
    <name evidence="7" type="ORF">ELQ94_03290</name>
</gene>
<dbReference type="PANTHER" id="PTHR24096">
    <property type="entry name" value="LONG-CHAIN-FATTY-ACID--COA LIGASE"/>
    <property type="match status" value="1"/>
</dbReference>
<dbReference type="Gene3D" id="3.40.50.12780">
    <property type="entry name" value="N-terminal domain of ligase-like"/>
    <property type="match status" value="1"/>
</dbReference>
<dbReference type="RefSeq" id="WP_127047090.1">
    <property type="nucleotide sequence ID" value="NZ_RZGZ01000001.1"/>
</dbReference>
<evidence type="ECO:0000313" key="7">
    <source>
        <dbReference type="EMBL" id="RUR03568.1"/>
    </source>
</evidence>
<evidence type="ECO:0000256" key="3">
    <source>
        <dbReference type="ARBA" id="ARBA00022741"/>
    </source>
</evidence>
<keyword evidence="8" id="KW-1185">Reference proteome</keyword>
<evidence type="ECO:0000259" key="5">
    <source>
        <dbReference type="Pfam" id="PF00501"/>
    </source>
</evidence>
<evidence type="ECO:0000256" key="4">
    <source>
        <dbReference type="ARBA" id="ARBA00022840"/>
    </source>
</evidence>
<dbReference type="InterPro" id="IPR020845">
    <property type="entry name" value="AMP-binding_CS"/>
</dbReference>
<reference evidence="7 8" key="1">
    <citation type="submission" date="2018-12" db="EMBL/GenBank/DDBJ databases">
        <authorList>
            <person name="Li F."/>
        </authorList>
    </citation>
    <scope>NUCLEOTIDE SEQUENCE [LARGE SCALE GENOMIC DNA]</scope>
    <source>
        <strain evidence="7 8">EGI 6500705</strain>
    </source>
</reference>
<dbReference type="Gene3D" id="3.30.300.30">
    <property type="match status" value="1"/>
</dbReference>
<dbReference type="InterPro" id="IPR025110">
    <property type="entry name" value="AMP-bd_C"/>
</dbReference>
<feature type="domain" description="AMP-binding enzyme C-terminal" evidence="6">
    <location>
        <begin position="440"/>
        <end position="515"/>
    </location>
</feature>
<evidence type="ECO:0000256" key="2">
    <source>
        <dbReference type="ARBA" id="ARBA00022598"/>
    </source>
</evidence>
<sequence length="523" mass="55214">MIQSPYPDETIPDVSVFDFLFGDLSDADADRVAIVDGTTGATTSFGDLRRGIEAVAGALAARGIGPGDVVALHSPNIPAFATVFHGILRSGATATTVNALSNAEEIETQVRDSGAGFLFTVRALSEQALAAASAVGLASERVVVLDGRAGHPSLTDLIGEGRPAPTIEIDPSTHVAVMPYSSGTTGYPKGVRLSHRNLVANVVQTYPLLDVESTDVVLAVLPFFHIYGMTVLLDIALKKRARLVTMPRFDLAHFLELIQSHACTYLFIAPPIAVALAKHPLVADYDLGSVRAILSGAAPIDAGLMGAVAERVGARVRQGYGMSEASPVTHAGPPERDDLSLGSIGVPVANTEVRLVALETGEDIGVPVEGISAPGELWVRGPQVMLGYLGREEATRETVDEDGWLRTGDIATVGARGEFYIVDRLKELIKYKGYQVAPAELEALLLTHPDIADAAVIGAPDDDGQEIPKAFVVRREGSGIDADTVIGFVGEHVAPYKKVRAVEFIDVVPKSASGKILRKDLRG</sequence>
<dbReference type="InterPro" id="IPR042099">
    <property type="entry name" value="ANL_N_sf"/>
</dbReference>
<proteinExistence type="inferred from homology"/>
<comment type="caution">
    <text evidence="7">The sequence shown here is derived from an EMBL/GenBank/DDBJ whole genome shotgun (WGS) entry which is preliminary data.</text>
</comment>
<dbReference type="GO" id="GO:0016405">
    <property type="term" value="F:CoA-ligase activity"/>
    <property type="evidence" value="ECO:0007669"/>
    <property type="project" value="TreeGrafter"/>
</dbReference>
<evidence type="ECO:0000256" key="1">
    <source>
        <dbReference type="ARBA" id="ARBA00006432"/>
    </source>
</evidence>
<dbReference type="FunFam" id="3.40.50.12780:FF:000003">
    <property type="entry name" value="Long-chain-fatty-acid--CoA ligase FadD"/>
    <property type="match status" value="1"/>
</dbReference>
<dbReference type="EMBL" id="RZGZ01000001">
    <property type="protein sequence ID" value="RUR03568.1"/>
    <property type="molecule type" value="Genomic_DNA"/>
</dbReference>
<keyword evidence="3" id="KW-0547">Nucleotide-binding</keyword>
<dbReference type="InterPro" id="IPR045851">
    <property type="entry name" value="AMP-bd_C_sf"/>
</dbReference>
<evidence type="ECO:0000259" key="6">
    <source>
        <dbReference type="Pfam" id="PF13193"/>
    </source>
</evidence>
<dbReference type="InterPro" id="IPR000873">
    <property type="entry name" value="AMP-dep_synth/lig_dom"/>
</dbReference>
<comment type="similarity">
    <text evidence="1">Belongs to the ATP-dependent AMP-binding enzyme family.</text>
</comment>
<feature type="domain" description="AMP-dependent synthetase/ligase" evidence="5">
    <location>
        <begin position="29"/>
        <end position="389"/>
    </location>
</feature>
<keyword evidence="4" id="KW-0067">ATP-binding</keyword>
<dbReference type="PANTHER" id="PTHR24096:SF149">
    <property type="entry name" value="AMP-BINDING DOMAIN-CONTAINING PROTEIN-RELATED"/>
    <property type="match status" value="1"/>
</dbReference>
<protein>
    <submittedName>
        <fullName evidence="7">4-coumarate--CoA ligase family protein</fullName>
    </submittedName>
</protein>
<keyword evidence="2 7" id="KW-0436">Ligase</keyword>
<dbReference type="Proteomes" id="UP000274909">
    <property type="component" value="Unassembled WGS sequence"/>
</dbReference>
<name>A0A3S0VW44_9MICO</name>
<evidence type="ECO:0000313" key="8">
    <source>
        <dbReference type="Proteomes" id="UP000274909"/>
    </source>
</evidence>
<dbReference type="FunFam" id="3.30.300.30:FF:000007">
    <property type="entry name" value="4-coumarate--CoA ligase 2"/>
    <property type="match status" value="1"/>
</dbReference>